<feature type="short sequence motif" description="GXGXXG" evidence="2">
    <location>
        <begin position="24"/>
        <end position="29"/>
    </location>
</feature>
<organism evidence="5 6">
    <name type="scientific">Piscinibacter gummiphilus</name>
    <dbReference type="NCBI Taxonomy" id="946333"/>
    <lineage>
        <taxon>Bacteria</taxon>
        <taxon>Pseudomonadati</taxon>
        <taxon>Pseudomonadota</taxon>
        <taxon>Betaproteobacteria</taxon>
        <taxon>Burkholderiales</taxon>
        <taxon>Sphaerotilaceae</taxon>
        <taxon>Piscinibacter</taxon>
    </lineage>
</organism>
<keyword evidence="1 2" id="KW-0443">Lipid metabolism</keyword>
<dbReference type="NCBIfam" id="NF041079">
    <property type="entry name" value="CBASS_lipase"/>
    <property type="match status" value="1"/>
</dbReference>
<keyword evidence="3" id="KW-0472">Membrane</keyword>
<accession>A0ABZ0D527</accession>
<reference evidence="5 6" key="1">
    <citation type="submission" date="2023-10" db="EMBL/GenBank/DDBJ databases">
        <title>Bacteria for the degradation of biodegradable plastic PBAT(Polybutylene adipate terephthalate).</title>
        <authorList>
            <person name="Weon H.-Y."/>
            <person name="Yeon J."/>
        </authorList>
    </citation>
    <scope>NUCLEOTIDE SEQUENCE [LARGE SCALE GENOMIC DNA]</scope>
    <source>
        <strain evidence="5 6">SBD 7-3</strain>
    </source>
</reference>
<name>A0ABZ0D527_9BURK</name>
<dbReference type="Proteomes" id="UP001303946">
    <property type="component" value="Chromosome"/>
</dbReference>
<evidence type="ECO:0000313" key="6">
    <source>
        <dbReference type="Proteomes" id="UP001303946"/>
    </source>
</evidence>
<dbReference type="PROSITE" id="PS51635">
    <property type="entry name" value="PNPLA"/>
    <property type="match status" value="1"/>
</dbReference>
<evidence type="ECO:0000256" key="1">
    <source>
        <dbReference type="ARBA" id="ARBA00023098"/>
    </source>
</evidence>
<evidence type="ECO:0000313" key="5">
    <source>
        <dbReference type="EMBL" id="WOB10631.1"/>
    </source>
</evidence>
<keyword evidence="6" id="KW-1185">Reference proteome</keyword>
<dbReference type="InterPro" id="IPR002641">
    <property type="entry name" value="PNPLA_dom"/>
</dbReference>
<feature type="transmembrane region" description="Helical" evidence="3">
    <location>
        <begin position="51"/>
        <end position="69"/>
    </location>
</feature>
<dbReference type="RefSeq" id="WP_316703531.1">
    <property type="nucleotide sequence ID" value="NZ_CP136336.1"/>
</dbReference>
<dbReference type="InterPro" id="IPR047156">
    <property type="entry name" value="Teg/CotR/CapV-like"/>
</dbReference>
<dbReference type="EMBL" id="CP136336">
    <property type="protein sequence ID" value="WOB10631.1"/>
    <property type="molecule type" value="Genomic_DNA"/>
</dbReference>
<sequence length="327" mass="35184">MNASPPPPATPERRETFKVLSLAGGGFLGLYTACVLEALEARAGRPLARCFDLIAGTSIGGILALALAFEVPMSRLVRFFDEHGTEVFSTRALPVGPMSRLIDLTRSVLGPKYSGDALRELLDAELGQRTLAQALHRLVIPAVEVNRCRTKIFKTPHAPASTGDGALRAVDVAMATSAAPAYFPAQRIGERLYADGGLFAVAPDQVALHEIEHFLGVDLASVSMLSVGTGAAQYRPSEGVRDDAGAVGWLNEGRLVLTLISVQQQHVQAMVEDRLGERYVRLDADWPPEGGLGIDVATPQARRLLRSMARRTVREADLRRIEAGFLA</sequence>
<evidence type="ECO:0000256" key="2">
    <source>
        <dbReference type="PROSITE-ProRule" id="PRU01161"/>
    </source>
</evidence>
<keyword evidence="3" id="KW-1133">Transmembrane helix</keyword>
<feature type="transmembrane region" description="Helical" evidence="3">
    <location>
        <begin position="20"/>
        <end position="39"/>
    </location>
</feature>
<dbReference type="InterPro" id="IPR016035">
    <property type="entry name" value="Acyl_Trfase/lysoPLipase"/>
</dbReference>
<keyword evidence="2" id="KW-0378">Hydrolase</keyword>
<dbReference type="CDD" id="cd07199">
    <property type="entry name" value="Pat17_PNPLA8_PNPLA9_like"/>
    <property type="match status" value="1"/>
</dbReference>
<dbReference type="PANTHER" id="PTHR24138:SF10">
    <property type="entry name" value="PHOSPHOLIPASE A2"/>
    <property type="match status" value="1"/>
</dbReference>
<evidence type="ECO:0000256" key="3">
    <source>
        <dbReference type="SAM" id="Phobius"/>
    </source>
</evidence>
<dbReference type="PANTHER" id="PTHR24138">
    <property type="entry name" value="INTRACELLLAR PHOSPHOLIPASE A FAMILY"/>
    <property type="match status" value="1"/>
</dbReference>
<dbReference type="Gene3D" id="3.40.1090.10">
    <property type="entry name" value="Cytosolic phospholipase A2 catalytic domain"/>
    <property type="match status" value="1"/>
</dbReference>
<feature type="short sequence motif" description="GXSXG" evidence="2">
    <location>
        <begin position="56"/>
        <end position="60"/>
    </location>
</feature>
<gene>
    <name evidence="5" type="ORF">RXV79_11360</name>
</gene>
<dbReference type="SUPFAM" id="SSF52151">
    <property type="entry name" value="FabD/lysophospholipase-like"/>
    <property type="match status" value="1"/>
</dbReference>
<evidence type="ECO:0000259" key="4">
    <source>
        <dbReference type="PROSITE" id="PS51635"/>
    </source>
</evidence>
<keyword evidence="2" id="KW-0442">Lipid degradation</keyword>
<feature type="domain" description="PNPLA" evidence="4">
    <location>
        <begin position="20"/>
        <end position="208"/>
    </location>
</feature>
<feature type="active site" description="Proton acceptor" evidence="2">
    <location>
        <position position="195"/>
    </location>
</feature>
<keyword evidence="3" id="KW-0812">Transmembrane</keyword>
<feature type="active site" description="Nucleophile" evidence="2">
    <location>
        <position position="58"/>
    </location>
</feature>
<proteinExistence type="predicted"/>
<protein>
    <submittedName>
        <fullName evidence="5">CBASS cGAMP-activated phospholipase</fullName>
    </submittedName>
</protein>
<dbReference type="Pfam" id="PF01734">
    <property type="entry name" value="Patatin"/>
    <property type="match status" value="1"/>
</dbReference>
<feature type="short sequence motif" description="DGA/G" evidence="2">
    <location>
        <begin position="195"/>
        <end position="197"/>
    </location>
</feature>